<reference evidence="1 2" key="1">
    <citation type="journal article" date="2020" name="ISME J.">
        <title>Uncovering the hidden diversity of litter-decomposition mechanisms in mushroom-forming fungi.</title>
        <authorList>
            <person name="Floudas D."/>
            <person name="Bentzer J."/>
            <person name="Ahren D."/>
            <person name="Johansson T."/>
            <person name="Persson P."/>
            <person name="Tunlid A."/>
        </authorList>
    </citation>
    <scope>NUCLEOTIDE SEQUENCE [LARGE SCALE GENOMIC DNA]</scope>
    <source>
        <strain evidence="1 2">CBS 175.51</strain>
    </source>
</reference>
<accession>A0A8H5BSZ0</accession>
<evidence type="ECO:0000313" key="1">
    <source>
        <dbReference type="EMBL" id="KAF5328982.1"/>
    </source>
</evidence>
<sequence>MAFGCEFFVSLSIVINRCPTRVHFLFHSAEPCTLFPRPISTPHPLYSMSMVTVQQHSGAPGGFKYGINKLANETLTQIFLSGSLTLSTNPEKSNSPAFSLLLVCRHWNALALSLPSLWTTLNLDFYNLGKSRRREEAEVILWKFAGLCLSRSSNQHLHLTLCSLIEEPMENLARLGAPSDRWASLNLSTNNLLDIINDRQNFSGFPALRSLVTRVHLSYDWDSSGAQGTIVDGDDIIRSAGDPDLGFLALRHFNVCIRLGLSTVDREGSEGTFLSLPSDLRSNITHLSMEQCSHPSTLSARMREVLTAGMGSLTHLHLNLPRMRIEWDETTPPYPGHLTLPHVTFLSISSLSCRSNGMRDDAWRNLDYLMLPSLKHLRVTQIMPEDEDIHRNPYLTRFLSRGLRIQTLATQQIGLTHSIALFEALKPEMLFVSNSFNNPAMRRTLCKLLEDILDAKPPVAQVRTIMIYDTAPCGALLAGDVLKTFKKQSTGDDPLVLCANAGDGSKKIVLRSQSRVPPSTLKDYGGVGDFLAAADVKLDFGSAFPRHLPQQWWLTGLENWN</sequence>
<evidence type="ECO:0008006" key="3">
    <source>
        <dbReference type="Google" id="ProtNLM"/>
    </source>
</evidence>
<evidence type="ECO:0000313" key="2">
    <source>
        <dbReference type="Proteomes" id="UP000541558"/>
    </source>
</evidence>
<organism evidence="1 2">
    <name type="scientific">Ephemerocybe angulata</name>
    <dbReference type="NCBI Taxonomy" id="980116"/>
    <lineage>
        <taxon>Eukaryota</taxon>
        <taxon>Fungi</taxon>
        <taxon>Dikarya</taxon>
        <taxon>Basidiomycota</taxon>
        <taxon>Agaricomycotina</taxon>
        <taxon>Agaricomycetes</taxon>
        <taxon>Agaricomycetidae</taxon>
        <taxon>Agaricales</taxon>
        <taxon>Agaricineae</taxon>
        <taxon>Psathyrellaceae</taxon>
        <taxon>Ephemerocybe</taxon>
    </lineage>
</organism>
<proteinExistence type="predicted"/>
<dbReference type="EMBL" id="JAACJK010000124">
    <property type="protein sequence ID" value="KAF5328982.1"/>
    <property type="molecule type" value="Genomic_DNA"/>
</dbReference>
<keyword evidence="2" id="KW-1185">Reference proteome</keyword>
<gene>
    <name evidence="1" type="ORF">D9611_013486</name>
</gene>
<dbReference type="Proteomes" id="UP000541558">
    <property type="component" value="Unassembled WGS sequence"/>
</dbReference>
<comment type="caution">
    <text evidence="1">The sequence shown here is derived from an EMBL/GenBank/DDBJ whole genome shotgun (WGS) entry which is preliminary data.</text>
</comment>
<dbReference type="AlphaFoldDB" id="A0A8H5BSZ0"/>
<name>A0A8H5BSZ0_9AGAR</name>
<protein>
    <recommendedName>
        <fullName evidence="3">F-box domain-containing protein</fullName>
    </recommendedName>
</protein>
<dbReference type="OrthoDB" id="3104402at2759"/>